<dbReference type="PANTHER" id="PTHR33308">
    <property type="entry name" value="PEPTIDOGLYCAN HYDROLASE FLGJ"/>
    <property type="match status" value="1"/>
</dbReference>
<evidence type="ECO:0000313" key="5">
    <source>
        <dbReference type="EMBL" id="GAA3628763.1"/>
    </source>
</evidence>
<keyword evidence="1 3" id="KW-0732">Signal</keyword>
<dbReference type="InterPro" id="IPR013517">
    <property type="entry name" value="FG-GAP"/>
</dbReference>
<dbReference type="SMART" id="SM00047">
    <property type="entry name" value="LYZ2"/>
    <property type="match status" value="1"/>
</dbReference>
<protein>
    <recommendedName>
        <fullName evidence="4">Mannosyl-glycoprotein endo-beta-N-acetylglucosamidase-like domain-containing protein</fullName>
    </recommendedName>
</protein>
<dbReference type="SUPFAM" id="SSF69318">
    <property type="entry name" value="Integrin alpha N-terminal domain"/>
    <property type="match status" value="1"/>
</dbReference>
<feature type="domain" description="Mannosyl-glycoprotein endo-beta-N-acetylglucosamidase-like" evidence="4">
    <location>
        <begin position="15"/>
        <end position="177"/>
    </location>
</feature>
<name>A0ABP7ABI1_9PSEU</name>
<dbReference type="Gene3D" id="1.10.530.10">
    <property type="match status" value="1"/>
</dbReference>
<dbReference type="Pfam" id="PF13517">
    <property type="entry name" value="FG-GAP_3"/>
    <property type="match status" value="2"/>
</dbReference>
<dbReference type="PANTHER" id="PTHR33308:SF9">
    <property type="entry name" value="PEPTIDOGLYCAN HYDROLASE FLGJ"/>
    <property type="match status" value="1"/>
</dbReference>
<keyword evidence="6" id="KW-1185">Reference proteome</keyword>
<keyword evidence="2" id="KW-0378">Hydrolase</keyword>
<reference evidence="6" key="1">
    <citation type="journal article" date="2019" name="Int. J. Syst. Evol. Microbiol.">
        <title>The Global Catalogue of Microorganisms (GCM) 10K type strain sequencing project: providing services to taxonomists for standard genome sequencing and annotation.</title>
        <authorList>
            <consortium name="The Broad Institute Genomics Platform"/>
            <consortium name="The Broad Institute Genome Sequencing Center for Infectious Disease"/>
            <person name="Wu L."/>
            <person name="Ma J."/>
        </authorList>
    </citation>
    <scope>NUCLEOTIDE SEQUENCE [LARGE SCALE GENOMIC DNA]</scope>
    <source>
        <strain evidence="6">JCM 17494</strain>
    </source>
</reference>
<dbReference type="InterPro" id="IPR051056">
    <property type="entry name" value="Glycosyl_Hydrolase_73"/>
</dbReference>
<accession>A0ABP7ABI1</accession>
<dbReference type="Proteomes" id="UP001500711">
    <property type="component" value="Unassembled WGS sequence"/>
</dbReference>
<dbReference type="Pfam" id="PF01832">
    <property type="entry name" value="Glucosaminidase"/>
    <property type="match status" value="1"/>
</dbReference>
<dbReference type="EMBL" id="BAABBE010000003">
    <property type="protein sequence ID" value="GAA3628763.1"/>
    <property type="molecule type" value="Genomic_DNA"/>
</dbReference>
<comment type="caution">
    <text evidence="5">The sequence shown here is derived from an EMBL/GenBank/DDBJ whole genome shotgun (WGS) entry which is preliminary data.</text>
</comment>
<dbReference type="RefSeq" id="WP_346128455.1">
    <property type="nucleotide sequence ID" value="NZ_BAABBE010000003.1"/>
</dbReference>
<sequence>MKKLISAGLLGLALATTVTTGTAQANPDFIATILPYAQAQMAQHQIPASVSMGQAIHESRWGQSGLAVNDKNYFGVKCTSPTSPGPIAIGCREYSTTECEPTCQTVKRYFRIYRSMEDSFRDYGRILTTVAAYRPAFQYTNDPDRFVTEIGNVYATDGSYGPKVIKIMRDNDLYRFNSGVPAQSGSSLTGDGRAEVAAVLANGDVMAWRNAHGLSAERPWDANVVIATGFTNEELRFADVDGDGDKDTISVLADGTVKAWRNAKGFGPAAEMYDGDKLIADGFSRGNTFFADLNGDRRAEIIAVMPNGDVVAWRNATGFANERPWDGSVKIATGFTADNLFFGDLDNDGRAEFMTVAGDGQVRAWKNVTGFAEFPFADEKKIGVGFAKDNVHFGDINGDGRAEIVTVQGDGKVVAWQNNLGYADSPFGDSKVIAEGFTNEGLHLV</sequence>
<evidence type="ECO:0000313" key="6">
    <source>
        <dbReference type="Proteomes" id="UP001500711"/>
    </source>
</evidence>
<evidence type="ECO:0000256" key="3">
    <source>
        <dbReference type="SAM" id="SignalP"/>
    </source>
</evidence>
<proteinExistence type="predicted"/>
<gene>
    <name evidence="5" type="ORF">GCM10022267_14020</name>
</gene>
<feature type="signal peptide" evidence="3">
    <location>
        <begin position="1"/>
        <end position="25"/>
    </location>
</feature>
<dbReference type="InterPro" id="IPR028994">
    <property type="entry name" value="Integrin_alpha_N"/>
</dbReference>
<organism evidence="5 6">
    <name type="scientific">Lentzea roselyniae</name>
    <dbReference type="NCBI Taxonomy" id="531940"/>
    <lineage>
        <taxon>Bacteria</taxon>
        <taxon>Bacillati</taxon>
        <taxon>Actinomycetota</taxon>
        <taxon>Actinomycetes</taxon>
        <taxon>Pseudonocardiales</taxon>
        <taxon>Pseudonocardiaceae</taxon>
        <taxon>Lentzea</taxon>
    </lineage>
</organism>
<evidence type="ECO:0000256" key="2">
    <source>
        <dbReference type="ARBA" id="ARBA00022801"/>
    </source>
</evidence>
<dbReference type="InterPro" id="IPR002901">
    <property type="entry name" value="MGlyc_endo_b_GlcNAc-like_dom"/>
</dbReference>
<evidence type="ECO:0000256" key="1">
    <source>
        <dbReference type="ARBA" id="ARBA00022729"/>
    </source>
</evidence>
<feature type="chain" id="PRO_5046296350" description="Mannosyl-glycoprotein endo-beta-N-acetylglucosamidase-like domain-containing protein" evidence="3">
    <location>
        <begin position="26"/>
        <end position="445"/>
    </location>
</feature>
<evidence type="ECO:0000259" key="4">
    <source>
        <dbReference type="SMART" id="SM00047"/>
    </source>
</evidence>